<comment type="caution">
    <text evidence="6">The sequence shown here is derived from an EMBL/GenBank/DDBJ whole genome shotgun (WGS) entry which is preliminary data.</text>
</comment>
<evidence type="ECO:0000256" key="1">
    <source>
        <dbReference type="ARBA" id="ARBA00008857"/>
    </source>
</evidence>
<reference evidence="6 7" key="1">
    <citation type="submission" date="2020-05" db="EMBL/GenBank/DDBJ databases">
        <authorList>
            <person name="Kim M.K."/>
        </authorList>
    </citation>
    <scope>NUCLEOTIDE SEQUENCE [LARGE SCALE GENOMIC DNA]</scope>
    <source>
        <strain evidence="6 7">BT25</strain>
    </source>
</reference>
<gene>
    <name evidence="6" type="ORF">HQ945_05555</name>
</gene>
<dbReference type="InterPro" id="IPR010998">
    <property type="entry name" value="Integrase_recombinase_N"/>
</dbReference>
<sequence>MATIKLKGIHKVKAKGRDYYYAWRGGPKLDGEPGSGEFMDSYNEAIASRTMPDTAKFRSLVVIYKGSPDYAKLADSTKRQWSRWLDRIADHFGTLSIAQFDRPQKIRSIIRKWRGTYAQTPRTADYGMQVLSRVLSYAVDPLGKITSNPCEGIKQIYGNDRAAIIWTDEDIKQLKTATDDKGKTTCSLEVGLAVDLAAHTGLRVSDLVRLSWSHVGEDAIVITTGKSNHKREAVIPLYEDLRTLLDRIPKRSPVILTSSRETPWTSDGLASSFHTAKTDAGMKGKDLHFHDFRGTAATKFYTAGLPERVIAEILGWEEDSVAKIIRRYVDRTAATKAIIRQIDEARKRT</sequence>
<evidence type="ECO:0000256" key="2">
    <source>
        <dbReference type="ARBA" id="ARBA00022908"/>
    </source>
</evidence>
<dbReference type="SUPFAM" id="SSF56349">
    <property type="entry name" value="DNA breaking-rejoining enzymes"/>
    <property type="match status" value="1"/>
</dbReference>
<keyword evidence="2" id="KW-0229">DNA integration</keyword>
<dbReference type="EMBL" id="JABUMX010000001">
    <property type="protein sequence ID" value="NTS30713.1"/>
    <property type="molecule type" value="Genomic_DNA"/>
</dbReference>
<dbReference type="Pfam" id="PF00589">
    <property type="entry name" value="Phage_integrase"/>
    <property type="match status" value="1"/>
</dbReference>
<dbReference type="Gene3D" id="1.10.150.130">
    <property type="match status" value="1"/>
</dbReference>
<evidence type="ECO:0000313" key="7">
    <source>
        <dbReference type="Proteomes" id="UP000550508"/>
    </source>
</evidence>
<evidence type="ECO:0000256" key="4">
    <source>
        <dbReference type="ARBA" id="ARBA00023172"/>
    </source>
</evidence>
<dbReference type="InterPro" id="IPR013762">
    <property type="entry name" value="Integrase-like_cat_sf"/>
</dbReference>
<proteinExistence type="inferred from homology"/>
<keyword evidence="3" id="KW-0238">DNA-binding</keyword>
<dbReference type="InterPro" id="IPR002104">
    <property type="entry name" value="Integrase_catalytic"/>
</dbReference>
<protein>
    <submittedName>
        <fullName evidence="6">Tyrosine-type recombinase/integrase</fullName>
    </submittedName>
</protein>
<keyword evidence="7" id="KW-1185">Reference proteome</keyword>
<dbReference type="InterPro" id="IPR011010">
    <property type="entry name" value="DNA_brk_join_enz"/>
</dbReference>
<name>A0A849VS51_9HYPH</name>
<dbReference type="GO" id="GO:0006310">
    <property type="term" value="P:DNA recombination"/>
    <property type="evidence" value="ECO:0007669"/>
    <property type="project" value="UniProtKB-KW"/>
</dbReference>
<dbReference type="PANTHER" id="PTHR30349">
    <property type="entry name" value="PHAGE INTEGRASE-RELATED"/>
    <property type="match status" value="1"/>
</dbReference>
<accession>A0A849VS51</accession>
<dbReference type="Proteomes" id="UP000550508">
    <property type="component" value="Unassembled WGS sequence"/>
</dbReference>
<dbReference type="GO" id="GO:0003677">
    <property type="term" value="F:DNA binding"/>
    <property type="evidence" value="ECO:0007669"/>
    <property type="project" value="UniProtKB-KW"/>
</dbReference>
<evidence type="ECO:0000313" key="6">
    <source>
        <dbReference type="EMBL" id="NTS30713.1"/>
    </source>
</evidence>
<feature type="domain" description="Tyr recombinase" evidence="5">
    <location>
        <begin position="161"/>
        <end position="344"/>
    </location>
</feature>
<dbReference type="RefSeq" id="WP_174207879.1">
    <property type="nucleotide sequence ID" value="NZ_JABUMX010000001.1"/>
</dbReference>
<evidence type="ECO:0000259" key="5">
    <source>
        <dbReference type="PROSITE" id="PS51898"/>
    </source>
</evidence>
<dbReference type="Gene3D" id="1.10.443.10">
    <property type="entry name" value="Intergrase catalytic core"/>
    <property type="match status" value="1"/>
</dbReference>
<evidence type="ECO:0000256" key="3">
    <source>
        <dbReference type="ARBA" id="ARBA00023125"/>
    </source>
</evidence>
<comment type="similarity">
    <text evidence="1">Belongs to the 'phage' integrase family.</text>
</comment>
<keyword evidence="4" id="KW-0233">DNA recombination</keyword>
<dbReference type="PROSITE" id="PS51898">
    <property type="entry name" value="TYR_RECOMBINASE"/>
    <property type="match status" value="1"/>
</dbReference>
<dbReference type="PANTHER" id="PTHR30349:SF64">
    <property type="entry name" value="PROPHAGE INTEGRASE INTD-RELATED"/>
    <property type="match status" value="1"/>
</dbReference>
<dbReference type="AlphaFoldDB" id="A0A849VS51"/>
<dbReference type="GO" id="GO:0015074">
    <property type="term" value="P:DNA integration"/>
    <property type="evidence" value="ECO:0007669"/>
    <property type="project" value="UniProtKB-KW"/>
</dbReference>
<organism evidence="6 7">
    <name type="scientific">Phyllobacterium pellucidum</name>
    <dbReference type="NCBI Taxonomy" id="2740464"/>
    <lineage>
        <taxon>Bacteria</taxon>
        <taxon>Pseudomonadati</taxon>
        <taxon>Pseudomonadota</taxon>
        <taxon>Alphaproteobacteria</taxon>
        <taxon>Hyphomicrobiales</taxon>
        <taxon>Phyllobacteriaceae</taxon>
        <taxon>Phyllobacterium</taxon>
    </lineage>
</organism>
<dbReference type="InterPro" id="IPR050090">
    <property type="entry name" value="Tyrosine_recombinase_XerCD"/>
</dbReference>